<evidence type="ECO:0000313" key="4">
    <source>
        <dbReference type="Proteomes" id="UP001278766"/>
    </source>
</evidence>
<feature type="transmembrane region" description="Helical" evidence="2">
    <location>
        <begin position="93"/>
        <end position="111"/>
    </location>
</feature>
<feature type="transmembrane region" description="Helical" evidence="2">
    <location>
        <begin position="61"/>
        <end position="81"/>
    </location>
</feature>
<keyword evidence="2" id="KW-0812">Transmembrane</keyword>
<keyword evidence="2" id="KW-0472">Membrane</keyword>
<keyword evidence="2" id="KW-1133">Transmembrane helix</keyword>
<dbReference type="Proteomes" id="UP001278766">
    <property type="component" value="Unassembled WGS sequence"/>
</dbReference>
<accession>A0AAE0H769</accession>
<feature type="transmembrane region" description="Helical" evidence="2">
    <location>
        <begin position="31"/>
        <end position="55"/>
    </location>
</feature>
<proteinExistence type="predicted"/>
<reference evidence="3" key="1">
    <citation type="journal article" date="2023" name="Mol. Phylogenet. Evol.">
        <title>Genome-scale phylogeny and comparative genomics of the fungal order Sordariales.</title>
        <authorList>
            <person name="Hensen N."/>
            <person name="Bonometti L."/>
            <person name="Westerberg I."/>
            <person name="Brannstrom I.O."/>
            <person name="Guillou S."/>
            <person name="Cros-Aarteil S."/>
            <person name="Calhoun S."/>
            <person name="Haridas S."/>
            <person name="Kuo A."/>
            <person name="Mondo S."/>
            <person name="Pangilinan J."/>
            <person name="Riley R."/>
            <person name="LaButti K."/>
            <person name="Andreopoulos B."/>
            <person name="Lipzen A."/>
            <person name="Chen C."/>
            <person name="Yan M."/>
            <person name="Daum C."/>
            <person name="Ng V."/>
            <person name="Clum A."/>
            <person name="Steindorff A."/>
            <person name="Ohm R.A."/>
            <person name="Martin F."/>
            <person name="Silar P."/>
            <person name="Natvig D.O."/>
            <person name="Lalanne C."/>
            <person name="Gautier V."/>
            <person name="Ament-Velasquez S.L."/>
            <person name="Kruys A."/>
            <person name="Hutchinson M.I."/>
            <person name="Powell A.J."/>
            <person name="Barry K."/>
            <person name="Miller A.N."/>
            <person name="Grigoriev I.V."/>
            <person name="Debuchy R."/>
            <person name="Gladieux P."/>
            <person name="Hiltunen Thoren M."/>
            <person name="Johannesson H."/>
        </authorList>
    </citation>
    <scope>NUCLEOTIDE SEQUENCE</scope>
    <source>
        <strain evidence="3">CBS 168.71</strain>
    </source>
</reference>
<dbReference type="AlphaFoldDB" id="A0AAE0H769"/>
<evidence type="ECO:0000313" key="3">
    <source>
        <dbReference type="EMBL" id="KAK3291248.1"/>
    </source>
</evidence>
<keyword evidence="4" id="KW-1185">Reference proteome</keyword>
<name>A0AAE0H769_9PEZI</name>
<feature type="transmembrane region" description="Helical" evidence="2">
    <location>
        <begin position="161"/>
        <end position="186"/>
    </location>
</feature>
<evidence type="ECO:0000256" key="2">
    <source>
        <dbReference type="SAM" id="Phobius"/>
    </source>
</evidence>
<sequence length="335" mass="37137">MADVTMPQQAYTAPAAVDGEKKEQYIQKTPLWVVVVRALQIFFSFVIVVMAGVLIHGHAMGPNGFAVVCGLFTWIVVGYMLISEKMTSAHGAYNIWAVLSLDLLMVIFWLASLGANAQLRSRFVHPVQIEACFNDGSATSSNHCIVSRSIVSKRAAVAGPLGLALMSAIAGLSALEWLLFLATLIFHGHTFRLWHQEHKKPSADNATVEMKAQGTPMLGPQQPTATHPQYTDQQQYQSTMYPPQQPDAAYTQSTSPPPYPPQQQQHPAAAAYPPQPQQQQQQQQQQHQPYGVYPDPAQYPQHPQQQQQQQQQQPYSPHGTPMSGQPYYPPQQPHP</sequence>
<dbReference type="PANTHER" id="PTHR37451:SF4">
    <property type="entry name" value="MARVEL DOMAIN-CONTAINING PROTEIN"/>
    <property type="match status" value="1"/>
</dbReference>
<evidence type="ECO:0008006" key="5">
    <source>
        <dbReference type="Google" id="ProtNLM"/>
    </source>
</evidence>
<gene>
    <name evidence="3" type="ORF">B0H64DRAFT_436104</name>
</gene>
<comment type="caution">
    <text evidence="3">The sequence shown here is derived from an EMBL/GenBank/DDBJ whole genome shotgun (WGS) entry which is preliminary data.</text>
</comment>
<organism evidence="3 4">
    <name type="scientific">Chaetomium fimeti</name>
    <dbReference type="NCBI Taxonomy" id="1854472"/>
    <lineage>
        <taxon>Eukaryota</taxon>
        <taxon>Fungi</taxon>
        <taxon>Dikarya</taxon>
        <taxon>Ascomycota</taxon>
        <taxon>Pezizomycotina</taxon>
        <taxon>Sordariomycetes</taxon>
        <taxon>Sordariomycetidae</taxon>
        <taxon>Sordariales</taxon>
        <taxon>Chaetomiaceae</taxon>
        <taxon>Chaetomium</taxon>
    </lineage>
</organism>
<dbReference type="PANTHER" id="PTHR37451">
    <property type="entry name" value="MARVEL DOMAIN"/>
    <property type="match status" value="1"/>
</dbReference>
<reference evidence="3" key="2">
    <citation type="submission" date="2023-06" db="EMBL/GenBank/DDBJ databases">
        <authorList>
            <consortium name="Lawrence Berkeley National Laboratory"/>
            <person name="Haridas S."/>
            <person name="Hensen N."/>
            <person name="Bonometti L."/>
            <person name="Westerberg I."/>
            <person name="Brannstrom I.O."/>
            <person name="Guillou S."/>
            <person name="Cros-Aarteil S."/>
            <person name="Calhoun S."/>
            <person name="Kuo A."/>
            <person name="Mondo S."/>
            <person name="Pangilinan J."/>
            <person name="Riley R."/>
            <person name="Labutti K."/>
            <person name="Andreopoulos B."/>
            <person name="Lipzen A."/>
            <person name="Chen C."/>
            <person name="Yanf M."/>
            <person name="Daum C."/>
            <person name="Ng V."/>
            <person name="Clum A."/>
            <person name="Steindorff A."/>
            <person name="Ohm R."/>
            <person name="Martin F."/>
            <person name="Silar P."/>
            <person name="Natvig D."/>
            <person name="Lalanne C."/>
            <person name="Gautier V."/>
            <person name="Ament-Velasquez S.L."/>
            <person name="Kruys A."/>
            <person name="Hutchinson M.I."/>
            <person name="Powell A.J."/>
            <person name="Barry K."/>
            <person name="Miller A.N."/>
            <person name="Grigoriev I.V."/>
            <person name="Debuchy R."/>
            <person name="Gladieux P."/>
            <person name="Thoren M.H."/>
            <person name="Johannesson H."/>
        </authorList>
    </citation>
    <scope>NUCLEOTIDE SEQUENCE</scope>
    <source>
        <strain evidence="3">CBS 168.71</strain>
    </source>
</reference>
<dbReference type="GeneID" id="87843123"/>
<dbReference type="RefSeq" id="XP_062654762.1">
    <property type="nucleotide sequence ID" value="XM_062806175.1"/>
</dbReference>
<evidence type="ECO:0000256" key="1">
    <source>
        <dbReference type="SAM" id="MobiDB-lite"/>
    </source>
</evidence>
<feature type="compositionally biased region" description="Low complexity" evidence="1">
    <location>
        <begin position="262"/>
        <end position="317"/>
    </location>
</feature>
<feature type="region of interest" description="Disordered" evidence="1">
    <location>
        <begin position="214"/>
        <end position="335"/>
    </location>
</feature>
<feature type="compositionally biased region" description="Polar residues" evidence="1">
    <location>
        <begin position="221"/>
        <end position="242"/>
    </location>
</feature>
<protein>
    <recommendedName>
        <fullName evidence="5">MARVEL domain-containing protein</fullName>
    </recommendedName>
</protein>
<dbReference type="EMBL" id="JAUEPN010000010">
    <property type="protein sequence ID" value="KAK3291248.1"/>
    <property type="molecule type" value="Genomic_DNA"/>
</dbReference>